<gene>
    <name evidence="1" type="ORF">AEth_01984</name>
</gene>
<evidence type="ECO:0000313" key="1">
    <source>
        <dbReference type="EMBL" id="RZB28580.1"/>
    </source>
</evidence>
<dbReference type="AlphaFoldDB" id="A0A8B3S0S4"/>
<sequence>MSNCPIDLHFSKTHSNKRIEKAYESLGVKIVTRIIGFTLFLFGAKREDIAQYLQISMGTFLSFLTRADQYGLLAFEDRRKSAYKKVVTTEAPVKVSLAVTEQNVIIQLGGNNQEIIIPRKNLLQRKVILLTFVNNGLLTAKEVSDVLGFSVRHTRDLNGKMHEEDVYCLIDKRKGQIQDYRFTPEIKAELIQQVAANAITGKPTSSRAVSQQIKERCNLVLPDRSVRLHMNKLALPKISKSLPALVEDLKKTQNHDN</sequence>
<organism evidence="1 2">
    <name type="scientific">Candidatus Argoarchaeum ethanivorans</name>
    <dbReference type="NCBI Taxonomy" id="2608793"/>
    <lineage>
        <taxon>Archaea</taxon>
        <taxon>Methanobacteriati</taxon>
        <taxon>Methanobacteriota</taxon>
        <taxon>Stenosarchaea group</taxon>
        <taxon>Methanomicrobia</taxon>
        <taxon>Methanosarcinales</taxon>
        <taxon>Methanosarcinales incertae sedis</taxon>
        <taxon>GOM Arc I cluster</taxon>
        <taxon>Candidatus Argoarchaeum</taxon>
    </lineage>
</organism>
<comment type="caution">
    <text evidence="1">The sequence shown here is derived from an EMBL/GenBank/DDBJ whole genome shotgun (WGS) entry which is preliminary data.</text>
</comment>
<protein>
    <submittedName>
        <fullName evidence="1">Uncharacterized protein</fullName>
    </submittedName>
</protein>
<proteinExistence type="predicted"/>
<accession>A0A8B3S0S4</accession>
<name>A0A8B3S0S4_9EURY</name>
<dbReference type="Proteomes" id="UP000291831">
    <property type="component" value="Unassembled WGS sequence"/>
</dbReference>
<reference evidence="2" key="1">
    <citation type="submission" date="2019-01" db="EMBL/GenBank/DDBJ databases">
        <title>Anaerobic oxidation of ethane by archaea from a marine hydrocarbon seep.</title>
        <authorList>
            <person name="Musat F."/>
        </authorList>
    </citation>
    <scope>NUCLEOTIDE SEQUENCE [LARGE SCALE GENOMIC DNA]</scope>
</reference>
<evidence type="ECO:0000313" key="2">
    <source>
        <dbReference type="Proteomes" id="UP000291831"/>
    </source>
</evidence>
<dbReference type="EMBL" id="RPGO01000041">
    <property type="protein sequence ID" value="RZB28580.1"/>
    <property type="molecule type" value="Genomic_DNA"/>
</dbReference>